<proteinExistence type="inferred from homology"/>
<evidence type="ECO:0000256" key="1">
    <source>
        <dbReference type="ARBA" id="ARBA00007031"/>
    </source>
</evidence>
<sequence length="139" mass="15003">MDEQDKLPLLTASVVSAYVGAHSVAIDALPALITNVYDALSQAGSPDPASAPGEPIIKLTPQQIRKSIEPDALISFIDNRPYRTLKRHLRRHGLTVEAYKARYGLPTDYPTSAPTYSAARSALAKAHGLGIGGRKRKTR</sequence>
<dbReference type="InterPro" id="IPR008807">
    <property type="entry name" value="ROS_MUCR"/>
</dbReference>
<gene>
    <name evidence="2" type="ORF">MZV50_23400</name>
</gene>
<dbReference type="InterPro" id="IPR041920">
    <property type="entry name" value="ROS/MUCR_sf"/>
</dbReference>
<dbReference type="EMBL" id="CP096040">
    <property type="protein sequence ID" value="USQ98641.1"/>
    <property type="molecule type" value="Genomic_DNA"/>
</dbReference>
<name>A0ABY5A0Q9_9CAUL</name>
<evidence type="ECO:0000313" key="2">
    <source>
        <dbReference type="EMBL" id="USQ98641.1"/>
    </source>
</evidence>
<dbReference type="Gene3D" id="1.10.10.1550">
    <property type="entry name" value="ROS/MUCR transcriptional regulator protein"/>
    <property type="match status" value="1"/>
</dbReference>
<reference evidence="2 3" key="1">
    <citation type="submission" date="2022-04" db="EMBL/GenBank/DDBJ databases">
        <title>Genome sequence of soybean root-associated Caulobacter segnis RL271.</title>
        <authorList>
            <person name="Longley R."/>
            <person name="Bonito G."/>
            <person name="Trigodet F."/>
            <person name="Crosson S."/>
            <person name="Fiebig A."/>
        </authorList>
    </citation>
    <scope>NUCLEOTIDE SEQUENCE [LARGE SCALE GENOMIC DNA]</scope>
    <source>
        <strain evidence="2 3">RL271</strain>
    </source>
</reference>
<comment type="similarity">
    <text evidence="1">Belongs to the ros/MucR family.</text>
</comment>
<dbReference type="Pfam" id="PF05443">
    <property type="entry name" value="ROS_MUCR"/>
    <property type="match status" value="1"/>
</dbReference>
<organism evidence="2 3">
    <name type="scientific">Caulobacter segnis</name>
    <dbReference type="NCBI Taxonomy" id="88688"/>
    <lineage>
        <taxon>Bacteria</taxon>
        <taxon>Pseudomonadati</taxon>
        <taxon>Pseudomonadota</taxon>
        <taxon>Alphaproteobacteria</taxon>
        <taxon>Caulobacterales</taxon>
        <taxon>Caulobacteraceae</taxon>
        <taxon>Caulobacter</taxon>
    </lineage>
</organism>
<dbReference type="Proteomes" id="UP001057520">
    <property type="component" value="Chromosome"/>
</dbReference>
<accession>A0ABY5A0Q9</accession>
<evidence type="ECO:0000313" key="3">
    <source>
        <dbReference type="Proteomes" id="UP001057520"/>
    </source>
</evidence>
<protein>
    <submittedName>
        <fullName evidence="2">MucR family transcriptional regulator</fullName>
    </submittedName>
</protein>
<keyword evidence="3" id="KW-1185">Reference proteome</keyword>